<comment type="caution">
    <text evidence="8">The sequence shown here is derived from an EMBL/GenBank/DDBJ whole genome shotgun (WGS) entry which is preliminary data.</text>
</comment>
<dbReference type="Proteomes" id="UP000735302">
    <property type="component" value="Unassembled WGS sequence"/>
</dbReference>
<protein>
    <submittedName>
        <fullName evidence="8">Collectin-12</fullName>
    </submittedName>
</protein>
<keyword evidence="6" id="KW-1133">Transmembrane helix</keyword>
<dbReference type="InterPro" id="IPR016186">
    <property type="entry name" value="C-type_lectin-like/link_sf"/>
</dbReference>
<dbReference type="Gene3D" id="3.10.100.10">
    <property type="entry name" value="Mannose-Binding Protein A, subunit A"/>
    <property type="match status" value="1"/>
</dbReference>
<evidence type="ECO:0000259" key="7">
    <source>
        <dbReference type="PROSITE" id="PS50041"/>
    </source>
</evidence>
<comment type="subcellular location">
    <subcellularLocation>
        <location evidence="1">Secreted</location>
    </subcellularLocation>
</comment>
<gene>
    <name evidence="8" type="ORF">PoB_004302800</name>
</gene>
<keyword evidence="5" id="KW-1015">Disulfide bond</keyword>
<dbReference type="PROSITE" id="PS00615">
    <property type="entry name" value="C_TYPE_LECTIN_1"/>
    <property type="match status" value="1"/>
</dbReference>
<dbReference type="InterPro" id="IPR051663">
    <property type="entry name" value="CLec_Tetranectin-domain"/>
</dbReference>
<feature type="transmembrane region" description="Helical" evidence="6">
    <location>
        <begin position="23"/>
        <end position="44"/>
    </location>
</feature>
<dbReference type="InterPro" id="IPR016187">
    <property type="entry name" value="CTDL_fold"/>
</dbReference>
<feature type="domain" description="C-type lectin" evidence="7">
    <location>
        <begin position="50"/>
        <end position="167"/>
    </location>
</feature>
<dbReference type="PANTHER" id="PTHR22799">
    <property type="entry name" value="TETRANECTIN-RELATED"/>
    <property type="match status" value="1"/>
</dbReference>
<sequence>MYGRHVVYGDKIFTGVITVNMSFLPILLLLGVLTIASVQAYVGYSYSGVHNGRRYAISKEHEPFNLAKMNGRCKQLGGYLVQFDDSNEQVIVGSLVYRVKGRGPFYTGLTDEESEGRFYTYNDKKPAKYFKFRWFQPDNWWNEDCVTIWPAGLNDLRCGKRGRYVCEVPVQIVQG</sequence>
<evidence type="ECO:0000313" key="8">
    <source>
        <dbReference type="EMBL" id="GFO16523.1"/>
    </source>
</evidence>
<name>A0AAV4BAA4_9GAST</name>
<evidence type="ECO:0000313" key="9">
    <source>
        <dbReference type="Proteomes" id="UP000735302"/>
    </source>
</evidence>
<dbReference type="EMBL" id="BLXT01004673">
    <property type="protein sequence ID" value="GFO16523.1"/>
    <property type="molecule type" value="Genomic_DNA"/>
</dbReference>
<proteinExistence type="predicted"/>
<dbReference type="SUPFAM" id="SSF56436">
    <property type="entry name" value="C-type lectin-like"/>
    <property type="match status" value="1"/>
</dbReference>
<dbReference type="Pfam" id="PF00059">
    <property type="entry name" value="Lectin_C"/>
    <property type="match status" value="1"/>
</dbReference>
<keyword evidence="9" id="KW-1185">Reference proteome</keyword>
<evidence type="ECO:0000256" key="3">
    <source>
        <dbReference type="ARBA" id="ARBA00022729"/>
    </source>
</evidence>
<evidence type="ECO:0000256" key="4">
    <source>
        <dbReference type="ARBA" id="ARBA00022734"/>
    </source>
</evidence>
<keyword evidence="6" id="KW-0472">Membrane</keyword>
<organism evidence="8 9">
    <name type="scientific">Plakobranchus ocellatus</name>
    <dbReference type="NCBI Taxonomy" id="259542"/>
    <lineage>
        <taxon>Eukaryota</taxon>
        <taxon>Metazoa</taxon>
        <taxon>Spiralia</taxon>
        <taxon>Lophotrochozoa</taxon>
        <taxon>Mollusca</taxon>
        <taxon>Gastropoda</taxon>
        <taxon>Heterobranchia</taxon>
        <taxon>Euthyneura</taxon>
        <taxon>Panpulmonata</taxon>
        <taxon>Sacoglossa</taxon>
        <taxon>Placobranchoidea</taxon>
        <taxon>Plakobranchidae</taxon>
        <taxon>Plakobranchus</taxon>
    </lineage>
</organism>
<dbReference type="PROSITE" id="PS50041">
    <property type="entry name" value="C_TYPE_LECTIN_2"/>
    <property type="match status" value="1"/>
</dbReference>
<dbReference type="SMART" id="SM00034">
    <property type="entry name" value="CLECT"/>
    <property type="match status" value="1"/>
</dbReference>
<dbReference type="PANTHER" id="PTHR22799:SF1">
    <property type="entry name" value="C-TYPE LECTIN DOMAIN FAMILY 11 MEMBER A"/>
    <property type="match status" value="1"/>
</dbReference>
<accession>A0AAV4BAA4</accession>
<reference evidence="8 9" key="1">
    <citation type="journal article" date="2021" name="Elife">
        <title>Chloroplast acquisition without the gene transfer in kleptoplastic sea slugs, Plakobranchus ocellatus.</title>
        <authorList>
            <person name="Maeda T."/>
            <person name="Takahashi S."/>
            <person name="Yoshida T."/>
            <person name="Shimamura S."/>
            <person name="Takaki Y."/>
            <person name="Nagai Y."/>
            <person name="Toyoda A."/>
            <person name="Suzuki Y."/>
            <person name="Arimoto A."/>
            <person name="Ishii H."/>
            <person name="Satoh N."/>
            <person name="Nishiyama T."/>
            <person name="Hasebe M."/>
            <person name="Maruyama T."/>
            <person name="Minagawa J."/>
            <person name="Obokata J."/>
            <person name="Shigenobu S."/>
        </authorList>
    </citation>
    <scope>NUCLEOTIDE SEQUENCE [LARGE SCALE GENOMIC DNA]</scope>
</reference>
<keyword evidence="3" id="KW-0732">Signal</keyword>
<keyword evidence="4" id="KW-0430">Lectin</keyword>
<dbReference type="GO" id="GO:0005615">
    <property type="term" value="C:extracellular space"/>
    <property type="evidence" value="ECO:0007669"/>
    <property type="project" value="TreeGrafter"/>
</dbReference>
<evidence type="ECO:0000256" key="1">
    <source>
        <dbReference type="ARBA" id="ARBA00004613"/>
    </source>
</evidence>
<dbReference type="InterPro" id="IPR018378">
    <property type="entry name" value="C-type_lectin_CS"/>
</dbReference>
<dbReference type="AlphaFoldDB" id="A0AAV4BAA4"/>
<keyword evidence="6" id="KW-0812">Transmembrane</keyword>
<evidence type="ECO:0000256" key="5">
    <source>
        <dbReference type="ARBA" id="ARBA00023157"/>
    </source>
</evidence>
<dbReference type="GO" id="GO:0030246">
    <property type="term" value="F:carbohydrate binding"/>
    <property type="evidence" value="ECO:0007669"/>
    <property type="project" value="UniProtKB-KW"/>
</dbReference>
<dbReference type="GO" id="GO:0008083">
    <property type="term" value="F:growth factor activity"/>
    <property type="evidence" value="ECO:0007669"/>
    <property type="project" value="TreeGrafter"/>
</dbReference>
<dbReference type="InterPro" id="IPR001304">
    <property type="entry name" value="C-type_lectin-like"/>
</dbReference>
<evidence type="ECO:0000256" key="2">
    <source>
        <dbReference type="ARBA" id="ARBA00022525"/>
    </source>
</evidence>
<evidence type="ECO:0000256" key="6">
    <source>
        <dbReference type="SAM" id="Phobius"/>
    </source>
</evidence>
<dbReference type="CDD" id="cd00037">
    <property type="entry name" value="CLECT"/>
    <property type="match status" value="1"/>
</dbReference>
<keyword evidence="2" id="KW-0964">Secreted</keyword>